<proteinExistence type="predicted"/>
<dbReference type="Proteomes" id="UP000198972">
    <property type="component" value="Unassembled WGS sequence"/>
</dbReference>
<evidence type="ECO:0000313" key="1">
    <source>
        <dbReference type="EMBL" id="SDF04907.1"/>
    </source>
</evidence>
<name>A0A1G7HWI2_9BACL</name>
<sequence length="166" mass="18131">MKKLSELAPKIVEKETGKEITFEEFLEGQSGNGELYSPLIGKMLISASDPETGWIEADDLLAPIAREIILEAVQLDNKGIYRKLVAALHDAWQSLCFQPEVADGIAREYLLNESAPDYEAQAKALAEDMAYTKTVVKVFEPVSTGGFRAVVGYPVGVQEGDSHVAE</sequence>
<dbReference type="STRING" id="670482.SAMN04488542_10565"/>
<dbReference type="AlphaFoldDB" id="A0A1G7HWI2"/>
<gene>
    <name evidence="1" type="ORF">SAMN04488542_10565</name>
</gene>
<protein>
    <submittedName>
        <fullName evidence="1">Uncharacterized protein</fullName>
    </submittedName>
</protein>
<dbReference type="EMBL" id="FNBG01000005">
    <property type="protein sequence ID" value="SDF04907.1"/>
    <property type="molecule type" value="Genomic_DNA"/>
</dbReference>
<dbReference type="OrthoDB" id="9875919at2"/>
<reference evidence="1 2" key="1">
    <citation type="submission" date="2016-10" db="EMBL/GenBank/DDBJ databases">
        <authorList>
            <person name="de Groot N.N."/>
        </authorList>
    </citation>
    <scope>NUCLEOTIDE SEQUENCE [LARGE SCALE GENOMIC DNA]</scope>
    <source>
        <strain evidence="1 2">DSM 28129</strain>
    </source>
</reference>
<accession>A0A1G7HWI2</accession>
<keyword evidence="2" id="KW-1185">Reference proteome</keyword>
<evidence type="ECO:0000313" key="2">
    <source>
        <dbReference type="Proteomes" id="UP000198972"/>
    </source>
</evidence>
<dbReference type="RefSeq" id="WP_091227708.1">
    <property type="nucleotide sequence ID" value="NZ_FNBG01000005.1"/>
</dbReference>
<organism evidence="1 2">
    <name type="scientific">Fontibacillus panacisegetis</name>
    <dbReference type="NCBI Taxonomy" id="670482"/>
    <lineage>
        <taxon>Bacteria</taxon>
        <taxon>Bacillati</taxon>
        <taxon>Bacillota</taxon>
        <taxon>Bacilli</taxon>
        <taxon>Bacillales</taxon>
        <taxon>Paenibacillaceae</taxon>
        <taxon>Fontibacillus</taxon>
    </lineage>
</organism>